<dbReference type="OrthoDB" id="60866at2759"/>
<dbReference type="PANTHER" id="PTHR24276">
    <property type="entry name" value="POLYSERASE-RELATED"/>
    <property type="match status" value="1"/>
</dbReference>
<dbReference type="InterPro" id="IPR043504">
    <property type="entry name" value="Peptidase_S1_PA_chymotrypsin"/>
</dbReference>
<dbReference type="PANTHER" id="PTHR24276:SF91">
    <property type="entry name" value="AT26814P-RELATED"/>
    <property type="match status" value="1"/>
</dbReference>
<reference evidence="8" key="2">
    <citation type="journal article" date="2007" name="Science">
        <title>Genome sequence of Aedes aegypti, a major arbovirus vector.</title>
        <authorList>
            <person name="Nene V."/>
            <person name="Wortman J.R."/>
            <person name="Lawson D."/>
            <person name="Haas B."/>
            <person name="Kodira C."/>
            <person name="Tu Z.J."/>
            <person name="Loftus B."/>
            <person name="Xi Z."/>
            <person name="Megy K."/>
            <person name="Grabherr M."/>
            <person name="Ren Q."/>
            <person name="Zdobnov E.M."/>
            <person name="Lobo N.F."/>
            <person name="Campbell K.S."/>
            <person name="Brown S.E."/>
            <person name="Bonaldo M.F."/>
            <person name="Zhu J."/>
            <person name="Sinkins S.P."/>
            <person name="Hogenkamp D.G."/>
            <person name="Amedeo P."/>
            <person name="Arensburger P."/>
            <person name="Atkinson P.W."/>
            <person name="Bidwell S."/>
            <person name="Biedler J."/>
            <person name="Birney E."/>
            <person name="Bruggner R.V."/>
            <person name="Costas J."/>
            <person name="Coy M.R."/>
            <person name="Crabtree J."/>
            <person name="Crawford M."/>
            <person name="Debruyn B."/>
            <person name="Decaprio D."/>
            <person name="Eiglmeier K."/>
            <person name="Eisenstadt E."/>
            <person name="El-Dorry H."/>
            <person name="Gelbart W.M."/>
            <person name="Gomes S.L."/>
            <person name="Hammond M."/>
            <person name="Hannick L.I."/>
            <person name="Hogan J.R."/>
            <person name="Holmes M.H."/>
            <person name="Jaffe D."/>
            <person name="Johnston J.S."/>
            <person name="Kennedy R.C."/>
            <person name="Koo H."/>
            <person name="Kravitz S."/>
            <person name="Kriventseva E.V."/>
            <person name="Kulp D."/>
            <person name="Labutti K."/>
            <person name="Lee E."/>
            <person name="Li S."/>
            <person name="Lovin D.D."/>
            <person name="Mao C."/>
            <person name="Mauceli E."/>
            <person name="Menck C.F."/>
            <person name="Miller J.R."/>
            <person name="Montgomery P."/>
            <person name="Mori A."/>
            <person name="Nascimento A.L."/>
            <person name="Naveira H.F."/>
            <person name="Nusbaum C."/>
            <person name="O'leary S."/>
            <person name="Orvis J."/>
            <person name="Pertea M."/>
            <person name="Quesneville H."/>
            <person name="Reidenbach K.R."/>
            <person name="Rogers Y.H."/>
            <person name="Roth C.W."/>
            <person name="Schneider J.R."/>
            <person name="Schatz M."/>
            <person name="Shumway M."/>
            <person name="Stanke M."/>
            <person name="Stinson E.O."/>
            <person name="Tubio J.M."/>
            <person name="Vanzee J.P."/>
            <person name="Verjovski-Almeida S."/>
            <person name="Werner D."/>
            <person name="White O."/>
            <person name="Wyder S."/>
            <person name="Zeng Q."/>
            <person name="Zhao Q."/>
            <person name="Zhao Y."/>
            <person name="Hill C.A."/>
            <person name="Raikhel A.S."/>
            <person name="Soares M.B."/>
            <person name="Knudson D.L."/>
            <person name="Lee N.H."/>
            <person name="Galagan J."/>
            <person name="Salzberg S.L."/>
            <person name="Paulsen I.T."/>
            <person name="Dimopoulos G."/>
            <person name="Collins F.H."/>
            <person name="Birren B."/>
            <person name="Fraser-Liggett C.M."/>
            <person name="Severson D.W."/>
        </authorList>
    </citation>
    <scope>NUCLEOTIDE SEQUENCE [LARGE SCALE GENOMIC DNA]</scope>
    <source>
        <strain evidence="8">Liverpool</strain>
    </source>
</reference>
<organism evidence="8">
    <name type="scientific">Aedes aegypti</name>
    <name type="common">Yellowfever mosquito</name>
    <name type="synonym">Culex aegypti</name>
    <dbReference type="NCBI Taxonomy" id="7159"/>
    <lineage>
        <taxon>Eukaryota</taxon>
        <taxon>Metazoa</taxon>
        <taxon>Ecdysozoa</taxon>
        <taxon>Arthropoda</taxon>
        <taxon>Hexapoda</taxon>
        <taxon>Insecta</taxon>
        <taxon>Pterygota</taxon>
        <taxon>Neoptera</taxon>
        <taxon>Endopterygota</taxon>
        <taxon>Diptera</taxon>
        <taxon>Nematocera</taxon>
        <taxon>Culicoidea</taxon>
        <taxon>Culicidae</taxon>
        <taxon>Culicinae</taxon>
        <taxon>Aedini</taxon>
        <taxon>Aedes</taxon>
        <taxon>Stegomyia</taxon>
    </lineage>
</organism>
<keyword evidence="4" id="KW-1015">Disulfide bond</keyword>
<dbReference type="FunFam" id="2.40.10.10:FF:000034">
    <property type="entry name" value="Eupolytin"/>
    <property type="match status" value="1"/>
</dbReference>
<feature type="domain" description="Peptidase S1" evidence="7">
    <location>
        <begin position="24"/>
        <end position="245"/>
    </location>
</feature>
<dbReference type="InterPro" id="IPR009003">
    <property type="entry name" value="Peptidase_S1_PA"/>
</dbReference>
<comment type="similarity">
    <text evidence="5">Belongs to the peptidase S1 family. CLIP subfamily.</text>
</comment>
<accession>A2I862</accession>
<dbReference type="OMA" id="WVEDTMA"/>
<evidence type="ECO:0000256" key="6">
    <source>
        <dbReference type="SAM" id="SignalP"/>
    </source>
</evidence>
<dbReference type="GO" id="GO:0006508">
    <property type="term" value="P:proteolysis"/>
    <property type="evidence" value="ECO:0007669"/>
    <property type="project" value="UniProtKB-KW"/>
</dbReference>
<dbReference type="Gene3D" id="2.40.10.10">
    <property type="entry name" value="Trypsin-like serine proteases"/>
    <property type="match status" value="2"/>
</dbReference>
<dbReference type="PROSITE" id="PS00134">
    <property type="entry name" value="TRYPSIN_HIS"/>
    <property type="match status" value="1"/>
</dbReference>
<dbReference type="SUPFAM" id="SSF50494">
    <property type="entry name" value="Trypsin-like serine proteases"/>
    <property type="match status" value="1"/>
</dbReference>
<keyword evidence="1" id="KW-0645">Protease</keyword>
<dbReference type="Pfam" id="PF00089">
    <property type="entry name" value="Trypsin"/>
    <property type="match status" value="1"/>
</dbReference>
<keyword evidence="6" id="KW-0732">Signal</keyword>
<reference evidence="8" key="3">
    <citation type="submission" date="2012-09" db="EMBL/GenBank/DDBJ databases">
        <authorList>
            <consortium name="VectorBase"/>
        </authorList>
    </citation>
    <scope>NUCLEOTIDE SEQUENCE</scope>
    <source>
        <strain evidence="8">Liverpool</strain>
    </source>
</reference>
<dbReference type="InterPro" id="IPR001314">
    <property type="entry name" value="Peptidase_S1A"/>
</dbReference>
<proteinExistence type="inferred from homology"/>
<protein>
    <submittedName>
        <fullName evidence="8">AAEL008769-PA</fullName>
    </submittedName>
</protein>
<reference evidence="8" key="1">
    <citation type="submission" date="2005-10" db="EMBL/GenBank/DDBJ databases">
        <authorList>
            <person name="Loftus B.J."/>
            <person name="Nene V.M."/>
            <person name="Hannick L.I."/>
            <person name="Bidwell S."/>
            <person name="Haas B."/>
            <person name="Amedeo P."/>
            <person name="Orvis J."/>
            <person name="Wortman J.R."/>
            <person name="White O.R."/>
            <person name="Salzberg S."/>
            <person name="Shumway M."/>
            <person name="Koo H."/>
            <person name="Zhao Y."/>
            <person name="Holmes M."/>
            <person name="Miller J."/>
            <person name="Schatz M."/>
            <person name="Pop M."/>
            <person name="Pai G."/>
            <person name="Utterback T."/>
            <person name="Rogers Y.-H."/>
            <person name="Kravitz S."/>
            <person name="Fraser C.M."/>
        </authorList>
    </citation>
    <scope>NUCLEOTIDE SEQUENCE</scope>
    <source>
        <strain evidence="8">Liverpool</strain>
    </source>
</reference>
<dbReference type="EMBL" id="CH477533">
    <property type="protein sequence ID" value="EAT39433.1"/>
    <property type="molecule type" value="Genomic_DNA"/>
</dbReference>
<dbReference type="KEGG" id="aag:5571053"/>
<gene>
    <name evidence="8" type="ORF">AaeL_AAEL008769</name>
</gene>
<evidence type="ECO:0000256" key="3">
    <source>
        <dbReference type="ARBA" id="ARBA00022825"/>
    </source>
</evidence>
<dbReference type="PROSITE" id="PS50240">
    <property type="entry name" value="TRYPSIN_DOM"/>
    <property type="match status" value="1"/>
</dbReference>
<dbReference type="InterPro" id="IPR001254">
    <property type="entry name" value="Trypsin_dom"/>
</dbReference>
<dbReference type="SMART" id="SM00020">
    <property type="entry name" value="Tryp_SPc"/>
    <property type="match status" value="1"/>
</dbReference>
<evidence type="ECO:0000313" key="8">
    <source>
        <dbReference type="EMBL" id="EAT39433.1"/>
    </source>
</evidence>
<evidence type="ECO:0000256" key="2">
    <source>
        <dbReference type="ARBA" id="ARBA00022801"/>
    </source>
</evidence>
<evidence type="ECO:0000259" key="7">
    <source>
        <dbReference type="PROSITE" id="PS50240"/>
    </source>
</evidence>
<keyword evidence="2" id="KW-0378">Hydrolase</keyword>
<dbReference type="AlphaFoldDB" id="A2I862"/>
<sequence length="247" mass="26807">MVIISVVLILSVALAATGFPSDKIVGGHFAEDNQFPHQIGLFYTGNFRCGGSIIDQQWVLTAAHCVLDGINKIPPSQLAVYAGSSNLAGDGHFFEVEDTFAHELYGEFQNDIALIKLKEKIEFDESMQKIELNTEELQESDAVTISGFGRIGTGMDISEQLKYATMYVLREKDCYQAAGFVSKGLICFNNAVDNGACNGDSGGPAVYDGKLVGVANFVISACGTQYPDGYAKVAYYVDWIKQTIESH</sequence>
<evidence type="ECO:0000256" key="1">
    <source>
        <dbReference type="ARBA" id="ARBA00022670"/>
    </source>
</evidence>
<keyword evidence="3" id="KW-0720">Serine protease</keyword>
<evidence type="ECO:0000256" key="5">
    <source>
        <dbReference type="ARBA" id="ARBA00024195"/>
    </source>
</evidence>
<dbReference type="CDD" id="cd00190">
    <property type="entry name" value="Tryp_SPc"/>
    <property type="match status" value="1"/>
</dbReference>
<dbReference type="GO" id="GO:0004252">
    <property type="term" value="F:serine-type endopeptidase activity"/>
    <property type="evidence" value="ECO:0007669"/>
    <property type="project" value="InterPro"/>
</dbReference>
<name>A2I862_AEDAE</name>
<dbReference type="InterPro" id="IPR018114">
    <property type="entry name" value="TRYPSIN_HIS"/>
</dbReference>
<feature type="signal peptide" evidence="6">
    <location>
        <begin position="1"/>
        <end position="18"/>
    </location>
</feature>
<evidence type="ECO:0000256" key="4">
    <source>
        <dbReference type="ARBA" id="ARBA00023157"/>
    </source>
</evidence>
<feature type="chain" id="PRO_5034395073" evidence="6">
    <location>
        <begin position="19"/>
        <end position="247"/>
    </location>
</feature>
<dbReference type="PRINTS" id="PR00722">
    <property type="entry name" value="CHYMOTRYPSIN"/>
</dbReference>
<dbReference type="InterPro" id="IPR050430">
    <property type="entry name" value="Peptidase_S1"/>
</dbReference>